<evidence type="ECO:0000256" key="11">
    <source>
        <dbReference type="ARBA" id="ARBA00023136"/>
    </source>
</evidence>
<organism evidence="14 15">
    <name type="scientific">Maribellus luteus</name>
    <dbReference type="NCBI Taxonomy" id="2305463"/>
    <lineage>
        <taxon>Bacteria</taxon>
        <taxon>Pseudomonadati</taxon>
        <taxon>Bacteroidota</taxon>
        <taxon>Bacteroidia</taxon>
        <taxon>Marinilabiliales</taxon>
        <taxon>Prolixibacteraceae</taxon>
        <taxon>Maribellus</taxon>
    </lineage>
</organism>
<dbReference type="PANTHER" id="PTHR43867:SF5">
    <property type="entry name" value="GLUCANS BIOSYNTHESIS GLUCOSYLTRANSFERASE H"/>
    <property type="match status" value="1"/>
</dbReference>
<name>A0A399SSF6_9BACT</name>
<dbReference type="PANTHER" id="PTHR43867">
    <property type="entry name" value="CELLULOSE SYNTHASE CATALYTIC SUBUNIT A [UDP-FORMING]"/>
    <property type="match status" value="1"/>
</dbReference>
<evidence type="ECO:0000256" key="4">
    <source>
        <dbReference type="ARBA" id="ARBA00020585"/>
    </source>
</evidence>
<evidence type="ECO:0000256" key="5">
    <source>
        <dbReference type="ARBA" id="ARBA00022475"/>
    </source>
</evidence>
<evidence type="ECO:0000256" key="3">
    <source>
        <dbReference type="ARBA" id="ARBA00009337"/>
    </source>
</evidence>
<dbReference type="Pfam" id="PF13632">
    <property type="entry name" value="Glyco_trans_2_3"/>
    <property type="match status" value="1"/>
</dbReference>
<comment type="subcellular location">
    <subcellularLocation>
        <location evidence="1">Cell inner membrane</location>
        <topology evidence="1">Multi-pass membrane protein</topology>
    </subcellularLocation>
</comment>
<evidence type="ECO:0000256" key="9">
    <source>
        <dbReference type="ARBA" id="ARBA00022692"/>
    </source>
</evidence>
<dbReference type="InterPro" id="IPR050321">
    <property type="entry name" value="Glycosyltr_2/OpgH_subfam"/>
</dbReference>
<sequence length="232" mass="25687">ERLRANAASAVYYRRREANVGRKAGNIADWVRRFGGAYEQMLMLDADSLMSGETILRLVSAMERHPSAGLIQTLPLVINGETLFARCLQFGSRLYSRVAWAGLSWWSGAESSYWGHNAIIRVQAFADCCGLPDLKGPRPFGGKVMSHDALESALIRRGGWGVHLAPFMEGSYEEAPPTLPDFAARDRRWAQGNIQHLKLLGASGFHWISRLQLLIGASAYLMSPAWLILIAT</sequence>
<evidence type="ECO:0000256" key="1">
    <source>
        <dbReference type="ARBA" id="ARBA00004429"/>
    </source>
</evidence>
<evidence type="ECO:0000256" key="8">
    <source>
        <dbReference type="ARBA" id="ARBA00022679"/>
    </source>
</evidence>
<evidence type="ECO:0000313" key="14">
    <source>
        <dbReference type="EMBL" id="RIJ44907.1"/>
    </source>
</evidence>
<keyword evidence="7" id="KW-0328">Glycosyltransferase</keyword>
<dbReference type="AlphaFoldDB" id="A0A399SSF6"/>
<reference evidence="14 15" key="1">
    <citation type="submission" date="2018-08" db="EMBL/GenBank/DDBJ databases">
        <title>Pallidiluteibacterium maritimus gen. nov., sp. nov., isolated from coastal sediment.</title>
        <authorList>
            <person name="Zhou L.Y."/>
        </authorList>
    </citation>
    <scope>NUCLEOTIDE SEQUENCE [LARGE SCALE GENOMIC DNA]</scope>
    <source>
        <strain evidence="14 15">XSD2</strain>
    </source>
</reference>
<keyword evidence="15" id="KW-1185">Reference proteome</keyword>
<dbReference type="Proteomes" id="UP000265926">
    <property type="component" value="Unassembled WGS sequence"/>
</dbReference>
<dbReference type="SUPFAM" id="SSF53448">
    <property type="entry name" value="Nucleotide-diphospho-sugar transferases"/>
    <property type="match status" value="1"/>
</dbReference>
<keyword evidence="9 12" id="KW-0812">Transmembrane</keyword>
<dbReference type="NCBIfam" id="NF003962">
    <property type="entry name" value="PRK05454.2-5"/>
    <property type="match status" value="1"/>
</dbReference>
<dbReference type="OrthoDB" id="9769991at2"/>
<evidence type="ECO:0000256" key="10">
    <source>
        <dbReference type="ARBA" id="ARBA00022989"/>
    </source>
</evidence>
<keyword evidence="8 14" id="KW-0808">Transferase</keyword>
<evidence type="ECO:0000313" key="15">
    <source>
        <dbReference type="Proteomes" id="UP000265926"/>
    </source>
</evidence>
<accession>A0A399SSF6</accession>
<feature type="domain" description="Glycosyltransferase 2-like" evidence="13">
    <location>
        <begin position="42"/>
        <end position="229"/>
    </location>
</feature>
<keyword evidence="11 12" id="KW-0472">Membrane</keyword>
<evidence type="ECO:0000256" key="6">
    <source>
        <dbReference type="ARBA" id="ARBA00022519"/>
    </source>
</evidence>
<feature type="transmembrane region" description="Helical" evidence="12">
    <location>
        <begin position="213"/>
        <end position="231"/>
    </location>
</feature>
<evidence type="ECO:0000256" key="7">
    <source>
        <dbReference type="ARBA" id="ARBA00022676"/>
    </source>
</evidence>
<evidence type="ECO:0000256" key="2">
    <source>
        <dbReference type="ARBA" id="ARBA00005001"/>
    </source>
</evidence>
<dbReference type="EMBL" id="QWGR01000089">
    <property type="protein sequence ID" value="RIJ44907.1"/>
    <property type="molecule type" value="Genomic_DNA"/>
</dbReference>
<evidence type="ECO:0000259" key="13">
    <source>
        <dbReference type="Pfam" id="PF13632"/>
    </source>
</evidence>
<keyword evidence="10 12" id="KW-1133">Transmembrane helix</keyword>
<protein>
    <recommendedName>
        <fullName evidence="4">Glucans biosynthesis glucosyltransferase H</fullName>
    </recommendedName>
</protein>
<keyword evidence="6" id="KW-0997">Cell inner membrane</keyword>
<evidence type="ECO:0000256" key="12">
    <source>
        <dbReference type="SAM" id="Phobius"/>
    </source>
</evidence>
<keyword evidence="5" id="KW-1003">Cell membrane</keyword>
<comment type="similarity">
    <text evidence="3">Belongs to the glycosyltransferase 2 family. OpgH subfamily.</text>
</comment>
<dbReference type="InterPro" id="IPR029044">
    <property type="entry name" value="Nucleotide-diphossugar_trans"/>
</dbReference>
<dbReference type="GO" id="GO:0016758">
    <property type="term" value="F:hexosyltransferase activity"/>
    <property type="evidence" value="ECO:0007669"/>
    <property type="project" value="TreeGrafter"/>
</dbReference>
<comment type="pathway">
    <text evidence="2">Glycan metabolism; osmoregulated periplasmic glucan (OPG) biosynthesis.</text>
</comment>
<comment type="caution">
    <text evidence="14">The sequence shown here is derived from an EMBL/GenBank/DDBJ whole genome shotgun (WGS) entry which is preliminary data.</text>
</comment>
<feature type="non-terminal residue" evidence="14">
    <location>
        <position position="232"/>
    </location>
</feature>
<feature type="non-terminal residue" evidence="14">
    <location>
        <position position="1"/>
    </location>
</feature>
<proteinExistence type="inferred from homology"/>
<dbReference type="InterPro" id="IPR001173">
    <property type="entry name" value="Glyco_trans_2-like"/>
</dbReference>
<gene>
    <name evidence="14" type="primary">mdoH</name>
    <name evidence="14" type="ORF">D1614_23890</name>
</gene>
<dbReference type="Gene3D" id="3.90.550.10">
    <property type="entry name" value="Spore Coat Polysaccharide Biosynthesis Protein SpsA, Chain A"/>
    <property type="match status" value="1"/>
</dbReference>
<dbReference type="GO" id="GO:0005886">
    <property type="term" value="C:plasma membrane"/>
    <property type="evidence" value="ECO:0007669"/>
    <property type="project" value="UniProtKB-SubCell"/>
</dbReference>